<keyword evidence="10" id="KW-1133">Transmembrane helix</keyword>
<dbReference type="Pfam" id="PF02518">
    <property type="entry name" value="HATPase_c"/>
    <property type="match status" value="1"/>
</dbReference>
<dbReference type="PROSITE" id="PS50885">
    <property type="entry name" value="HAMP"/>
    <property type="match status" value="1"/>
</dbReference>
<keyword evidence="6" id="KW-0808">Transferase</keyword>
<dbReference type="InterPro" id="IPR050980">
    <property type="entry name" value="2C_sensor_his_kinase"/>
</dbReference>
<dbReference type="InterPro" id="IPR003594">
    <property type="entry name" value="HATPase_dom"/>
</dbReference>
<evidence type="ECO:0000256" key="9">
    <source>
        <dbReference type="ARBA" id="ARBA00022840"/>
    </source>
</evidence>
<keyword evidence="5" id="KW-0597">Phosphoprotein</keyword>
<keyword evidence="10" id="KW-0472">Membrane</keyword>
<evidence type="ECO:0000256" key="1">
    <source>
        <dbReference type="ARBA" id="ARBA00000085"/>
    </source>
</evidence>
<gene>
    <name evidence="13" type="ORF">ACFOWX_00390</name>
</gene>
<organism evidence="13 14">
    <name type="scientific">Sphingorhabdus arenilitoris</name>
    <dbReference type="NCBI Taxonomy" id="1490041"/>
    <lineage>
        <taxon>Bacteria</taxon>
        <taxon>Pseudomonadati</taxon>
        <taxon>Pseudomonadota</taxon>
        <taxon>Alphaproteobacteria</taxon>
        <taxon>Sphingomonadales</taxon>
        <taxon>Sphingomonadaceae</taxon>
        <taxon>Sphingorhabdus</taxon>
    </lineage>
</organism>
<dbReference type="PROSITE" id="PS50109">
    <property type="entry name" value="HIS_KIN"/>
    <property type="match status" value="1"/>
</dbReference>
<dbReference type="PRINTS" id="PR00344">
    <property type="entry name" value="BCTRLSENSOR"/>
</dbReference>
<dbReference type="InterPro" id="IPR003661">
    <property type="entry name" value="HisK_dim/P_dom"/>
</dbReference>
<keyword evidence="7" id="KW-0547">Nucleotide-binding</keyword>
<name>A0ABV8RC97_9SPHN</name>
<dbReference type="SUPFAM" id="SSF55874">
    <property type="entry name" value="ATPase domain of HSP90 chaperone/DNA topoisomerase II/histidine kinase"/>
    <property type="match status" value="1"/>
</dbReference>
<dbReference type="CDD" id="cd00075">
    <property type="entry name" value="HATPase"/>
    <property type="match status" value="1"/>
</dbReference>
<dbReference type="PANTHER" id="PTHR44936:SF10">
    <property type="entry name" value="SENSOR PROTEIN RSTB"/>
    <property type="match status" value="1"/>
</dbReference>
<dbReference type="SMART" id="SM00388">
    <property type="entry name" value="HisKA"/>
    <property type="match status" value="1"/>
</dbReference>
<keyword evidence="4" id="KW-1003">Cell membrane</keyword>
<evidence type="ECO:0000256" key="4">
    <source>
        <dbReference type="ARBA" id="ARBA00022475"/>
    </source>
</evidence>
<protein>
    <recommendedName>
        <fullName evidence="3">histidine kinase</fullName>
        <ecNumber evidence="3">2.7.13.3</ecNumber>
    </recommendedName>
</protein>
<dbReference type="CDD" id="cd00082">
    <property type="entry name" value="HisKA"/>
    <property type="match status" value="1"/>
</dbReference>
<dbReference type="GO" id="GO:0005524">
    <property type="term" value="F:ATP binding"/>
    <property type="evidence" value="ECO:0007669"/>
    <property type="project" value="UniProtKB-KW"/>
</dbReference>
<feature type="domain" description="Histidine kinase" evidence="11">
    <location>
        <begin position="269"/>
        <end position="468"/>
    </location>
</feature>
<evidence type="ECO:0000256" key="8">
    <source>
        <dbReference type="ARBA" id="ARBA00022777"/>
    </source>
</evidence>
<evidence type="ECO:0000259" key="11">
    <source>
        <dbReference type="PROSITE" id="PS50109"/>
    </source>
</evidence>
<feature type="transmembrane region" description="Helical" evidence="10">
    <location>
        <begin position="186"/>
        <end position="207"/>
    </location>
</feature>
<dbReference type="EMBL" id="JBHSDH010000005">
    <property type="protein sequence ID" value="MFC4290873.1"/>
    <property type="molecule type" value="Genomic_DNA"/>
</dbReference>
<evidence type="ECO:0000313" key="13">
    <source>
        <dbReference type="EMBL" id="MFC4290873.1"/>
    </source>
</evidence>
<dbReference type="SMART" id="SM00387">
    <property type="entry name" value="HATPase_c"/>
    <property type="match status" value="1"/>
</dbReference>
<dbReference type="InterPro" id="IPR005467">
    <property type="entry name" value="His_kinase_dom"/>
</dbReference>
<dbReference type="Gene3D" id="3.30.565.10">
    <property type="entry name" value="Histidine kinase-like ATPase, C-terminal domain"/>
    <property type="match status" value="1"/>
</dbReference>
<dbReference type="EC" id="2.7.13.3" evidence="3"/>
<keyword evidence="9 13" id="KW-0067">ATP-binding</keyword>
<evidence type="ECO:0000256" key="5">
    <source>
        <dbReference type="ARBA" id="ARBA00022553"/>
    </source>
</evidence>
<accession>A0ABV8RC97</accession>
<evidence type="ECO:0000256" key="10">
    <source>
        <dbReference type="SAM" id="Phobius"/>
    </source>
</evidence>
<evidence type="ECO:0000256" key="3">
    <source>
        <dbReference type="ARBA" id="ARBA00012438"/>
    </source>
</evidence>
<dbReference type="SUPFAM" id="SSF47384">
    <property type="entry name" value="Homodimeric domain of signal transducing histidine kinase"/>
    <property type="match status" value="1"/>
</dbReference>
<dbReference type="Pfam" id="PF00512">
    <property type="entry name" value="HisKA"/>
    <property type="match status" value="1"/>
</dbReference>
<comment type="subcellular location">
    <subcellularLocation>
        <location evidence="2">Cell membrane</location>
        <topology evidence="2">Multi-pass membrane protein</topology>
    </subcellularLocation>
</comment>
<dbReference type="InterPro" id="IPR036890">
    <property type="entry name" value="HATPase_C_sf"/>
</dbReference>
<evidence type="ECO:0000256" key="6">
    <source>
        <dbReference type="ARBA" id="ARBA00022679"/>
    </source>
</evidence>
<proteinExistence type="predicted"/>
<evidence type="ECO:0000256" key="7">
    <source>
        <dbReference type="ARBA" id="ARBA00022741"/>
    </source>
</evidence>
<evidence type="ECO:0000259" key="12">
    <source>
        <dbReference type="PROSITE" id="PS50885"/>
    </source>
</evidence>
<keyword evidence="10" id="KW-0812">Transmembrane</keyword>
<dbReference type="RefSeq" id="WP_381420472.1">
    <property type="nucleotide sequence ID" value="NZ_JBHSDH010000005.1"/>
</dbReference>
<dbReference type="InterPro" id="IPR036097">
    <property type="entry name" value="HisK_dim/P_sf"/>
</dbReference>
<sequence>MKRLLSSFWPKSLYGQILFVAALALLAAQAINAAMLLNAARGRSNAEAATLLVGRVANQAERNAERGRDWTRQRQGRRRNPAVMINVNDSRLQLPQFTVRDDFTERAAEFFAQGDNSLTEVQISSGPISALPEALTRGLMQSRFVQRQRRSGRDMPQDAMLLTAKTGNGQWISAAVFVRPRDPGSIFVLLLQTLTLYAAVLIPLALVTRRIVKPLERLTERVGRVGLAGEDAPLHSEGPSDIRNLVDSFNIMQSRVSTLLGEKDVMLGAIGHDLKTPLAALRVRVESVEDDAERGKMIAAIDEMVTILDDILTLARLGKSGEEKQQTDLGALVDAIADEFAASGADVRMVQPEQRILAHIRPVLLRRAIRNLIGNAVKHGGNAEISVVQDAGRIAVHIDDTGRGIPPEQMDDMFQPFIRMDSSRNRGTGGSGLGLTIARAIASAHGGEVKLINRAEGGLRATMILPAG</sequence>
<evidence type="ECO:0000256" key="2">
    <source>
        <dbReference type="ARBA" id="ARBA00004651"/>
    </source>
</evidence>
<comment type="catalytic activity">
    <reaction evidence="1">
        <text>ATP + protein L-histidine = ADP + protein N-phospho-L-histidine.</text>
        <dbReference type="EC" id="2.7.13.3"/>
    </reaction>
</comment>
<dbReference type="SMART" id="SM00304">
    <property type="entry name" value="HAMP"/>
    <property type="match status" value="1"/>
</dbReference>
<dbReference type="Pfam" id="PF00672">
    <property type="entry name" value="HAMP"/>
    <property type="match status" value="1"/>
</dbReference>
<dbReference type="InterPro" id="IPR003660">
    <property type="entry name" value="HAMP_dom"/>
</dbReference>
<comment type="caution">
    <text evidence="13">The sequence shown here is derived from an EMBL/GenBank/DDBJ whole genome shotgun (WGS) entry which is preliminary data.</text>
</comment>
<dbReference type="InterPro" id="IPR004358">
    <property type="entry name" value="Sig_transdc_His_kin-like_C"/>
</dbReference>
<reference evidence="14" key="1">
    <citation type="journal article" date="2019" name="Int. J. Syst. Evol. Microbiol.">
        <title>The Global Catalogue of Microorganisms (GCM) 10K type strain sequencing project: providing services to taxonomists for standard genome sequencing and annotation.</title>
        <authorList>
            <consortium name="The Broad Institute Genomics Platform"/>
            <consortium name="The Broad Institute Genome Sequencing Center for Infectious Disease"/>
            <person name="Wu L."/>
            <person name="Ma J."/>
        </authorList>
    </citation>
    <scope>NUCLEOTIDE SEQUENCE [LARGE SCALE GENOMIC DNA]</scope>
    <source>
        <strain evidence="14">CECT 8531</strain>
    </source>
</reference>
<dbReference type="PANTHER" id="PTHR44936">
    <property type="entry name" value="SENSOR PROTEIN CREC"/>
    <property type="match status" value="1"/>
</dbReference>
<dbReference type="Proteomes" id="UP001595887">
    <property type="component" value="Unassembled WGS sequence"/>
</dbReference>
<keyword evidence="14" id="KW-1185">Reference proteome</keyword>
<keyword evidence="8" id="KW-0418">Kinase</keyword>
<dbReference type="Gene3D" id="1.10.287.130">
    <property type="match status" value="1"/>
</dbReference>
<feature type="domain" description="HAMP" evidence="12">
    <location>
        <begin position="209"/>
        <end position="261"/>
    </location>
</feature>
<evidence type="ECO:0000313" key="14">
    <source>
        <dbReference type="Proteomes" id="UP001595887"/>
    </source>
</evidence>